<dbReference type="EMBL" id="JAGPXD010000002">
    <property type="protein sequence ID" value="KAH7368019.1"/>
    <property type="molecule type" value="Genomic_DNA"/>
</dbReference>
<dbReference type="Proteomes" id="UP000813385">
    <property type="component" value="Unassembled WGS sequence"/>
</dbReference>
<name>A0A8K0TRA4_9PEZI</name>
<comment type="caution">
    <text evidence="1">The sequence shown here is derived from an EMBL/GenBank/DDBJ whole genome shotgun (WGS) entry which is preliminary data.</text>
</comment>
<dbReference type="OrthoDB" id="3553044at2759"/>
<reference evidence="1" key="1">
    <citation type="journal article" date="2021" name="Nat. Commun.">
        <title>Genetic determinants of endophytism in the Arabidopsis root mycobiome.</title>
        <authorList>
            <person name="Mesny F."/>
            <person name="Miyauchi S."/>
            <person name="Thiergart T."/>
            <person name="Pickel B."/>
            <person name="Atanasova L."/>
            <person name="Karlsson M."/>
            <person name="Huettel B."/>
            <person name="Barry K.W."/>
            <person name="Haridas S."/>
            <person name="Chen C."/>
            <person name="Bauer D."/>
            <person name="Andreopoulos W."/>
            <person name="Pangilinan J."/>
            <person name="LaButti K."/>
            <person name="Riley R."/>
            <person name="Lipzen A."/>
            <person name="Clum A."/>
            <person name="Drula E."/>
            <person name="Henrissat B."/>
            <person name="Kohler A."/>
            <person name="Grigoriev I.V."/>
            <person name="Martin F.M."/>
            <person name="Hacquard S."/>
        </authorList>
    </citation>
    <scope>NUCLEOTIDE SEQUENCE</scope>
    <source>
        <strain evidence="1">MPI-CAGE-AT-0016</strain>
    </source>
</reference>
<dbReference type="AlphaFoldDB" id="A0A8K0TRA4"/>
<gene>
    <name evidence="1" type="ORF">B0T11DRAFT_59641</name>
</gene>
<sequence length="199" mass="22016">MAILQPSSFSHSGLLSSSQNLSTMTNFFDDDAIVPCSAEKGIFETYISQAPSTDTTYDLNTSFPSLLPRAVHQSRRPGNVARHSKTSIGAHPVIDTSPRAFFQIGRRSSSDISEADAQSLWQDMLALQQQYNCYKSTRMQVAAGSDLGADMMPSRACIDLLNASLDNLPDEGWHVLEKYWAGSASGGRTRRKWRFWQSS</sequence>
<organism evidence="1 2">
    <name type="scientific">Plectosphaerella cucumerina</name>
    <dbReference type="NCBI Taxonomy" id="40658"/>
    <lineage>
        <taxon>Eukaryota</taxon>
        <taxon>Fungi</taxon>
        <taxon>Dikarya</taxon>
        <taxon>Ascomycota</taxon>
        <taxon>Pezizomycotina</taxon>
        <taxon>Sordariomycetes</taxon>
        <taxon>Hypocreomycetidae</taxon>
        <taxon>Glomerellales</taxon>
        <taxon>Plectosphaerellaceae</taxon>
        <taxon>Plectosphaerella</taxon>
    </lineage>
</organism>
<proteinExistence type="predicted"/>
<protein>
    <submittedName>
        <fullName evidence="1">Uncharacterized protein</fullName>
    </submittedName>
</protein>
<evidence type="ECO:0000313" key="1">
    <source>
        <dbReference type="EMBL" id="KAH7368019.1"/>
    </source>
</evidence>
<evidence type="ECO:0000313" key="2">
    <source>
        <dbReference type="Proteomes" id="UP000813385"/>
    </source>
</evidence>
<keyword evidence="2" id="KW-1185">Reference proteome</keyword>
<accession>A0A8K0TRA4</accession>